<feature type="compositionally biased region" description="Low complexity" evidence="1">
    <location>
        <begin position="114"/>
        <end position="132"/>
    </location>
</feature>
<dbReference type="KEGG" id="aoi:AORI_1654"/>
<organism evidence="2 3">
    <name type="scientific">Amycolatopsis keratiniphila</name>
    <dbReference type="NCBI Taxonomy" id="129921"/>
    <lineage>
        <taxon>Bacteria</taxon>
        <taxon>Bacillati</taxon>
        <taxon>Actinomycetota</taxon>
        <taxon>Actinomycetes</taxon>
        <taxon>Pseudonocardiales</taxon>
        <taxon>Pseudonocardiaceae</taxon>
        <taxon>Amycolatopsis</taxon>
        <taxon>Amycolatopsis japonica group</taxon>
    </lineage>
</organism>
<evidence type="ECO:0000313" key="3">
    <source>
        <dbReference type="Proteomes" id="UP000013968"/>
    </source>
</evidence>
<dbReference type="PATRIC" id="fig|1156913.3.peg.1693"/>
<dbReference type="Proteomes" id="UP000013968">
    <property type="component" value="Chromosome"/>
</dbReference>
<protein>
    <submittedName>
        <fullName evidence="2">Uncharacterized protein</fullName>
    </submittedName>
</protein>
<name>R4SZP1_9PSEU</name>
<proteinExistence type="predicted"/>
<feature type="compositionally biased region" description="Basic and acidic residues" evidence="1">
    <location>
        <begin position="152"/>
        <end position="167"/>
    </location>
</feature>
<accession>R4SZP1</accession>
<reference evidence="2 3" key="1">
    <citation type="journal article" date="2013" name="BMC Genomics">
        <title>ContigScape: a Cytoscape plugin facilitating microbial genome gap closing.</title>
        <authorList>
            <person name="Tang B."/>
            <person name="Wang Q."/>
            <person name="Yang M."/>
            <person name="Xie F."/>
            <person name="Zhu Y."/>
            <person name="Zhuo Y."/>
            <person name="Wang S."/>
            <person name="Gao H."/>
            <person name="Ding X."/>
            <person name="Zhang L."/>
            <person name="Zhao G."/>
            <person name="Zheng H."/>
        </authorList>
    </citation>
    <scope>NUCLEOTIDE SEQUENCE [LARGE SCALE GENOMIC DNA]</scope>
    <source>
        <strain evidence="2 3">HCCB10007</strain>
    </source>
</reference>
<dbReference type="EMBL" id="CP003410">
    <property type="protein sequence ID" value="AGM04242.1"/>
    <property type="molecule type" value="Genomic_DNA"/>
</dbReference>
<dbReference type="AlphaFoldDB" id="R4SZP1"/>
<feature type="region of interest" description="Disordered" evidence="1">
    <location>
        <begin position="114"/>
        <end position="175"/>
    </location>
</feature>
<dbReference type="HOGENOM" id="CLU_1529472_0_0_11"/>
<gene>
    <name evidence="2" type="ORF">AORI_1654</name>
</gene>
<keyword evidence="3" id="KW-1185">Reference proteome</keyword>
<evidence type="ECO:0000313" key="2">
    <source>
        <dbReference type="EMBL" id="AGM04242.1"/>
    </source>
</evidence>
<sequence>MRSLRGRLVCGVRPSGRCSEAAPLPSAGGSGSWTGAIVGGISWGAAWIQVCCIAGLWRRRGCVDVGVVTSGRVVGPAGRRRIPATALVRRSDVTTGRSVGSCCRIPATVRASVAGRSAAPAASRRRNPATAAGDPDATSGQPSRRRFPATTDRPHAHPQDTVRHLDGQRGAYWRS</sequence>
<evidence type="ECO:0000256" key="1">
    <source>
        <dbReference type="SAM" id="MobiDB-lite"/>
    </source>
</evidence>